<comment type="caution">
    <text evidence="2">The sequence shown here is derived from an EMBL/GenBank/DDBJ whole genome shotgun (WGS) entry which is preliminary data.</text>
</comment>
<feature type="transmembrane region" description="Helical" evidence="1">
    <location>
        <begin position="282"/>
        <end position="307"/>
    </location>
</feature>
<dbReference type="Proteomes" id="UP000447081">
    <property type="component" value="Unassembled WGS sequence"/>
</dbReference>
<keyword evidence="1" id="KW-0472">Membrane</keyword>
<protein>
    <recommendedName>
        <fullName evidence="4">Polysaccharide biosynthesis protein</fullName>
    </recommendedName>
</protein>
<accession>A0A8T6BDT3</accession>
<feature type="transmembrane region" description="Helical" evidence="1">
    <location>
        <begin position="244"/>
        <end position="270"/>
    </location>
</feature>
<evidence type="ECO:0000313" key="2">
    <source>
        <dbReference type="EMBL" id="MXJ07266.1"/>
    </source>
</evidence>
<evidence type="ECO:0000313" key="3">
    <source>
        <dbReference type="Proteomes" id="UP000447081"/>
    </source>
</evidence>
<organism evidence="2 3">
    <name type="scientific">Escherichia coli</name>
    <dbReference type="NCBI Taxonomy" id="562"/>
    <lineage>
        <taxon>Bacteria</taxon>
        <taxon>Pseudomonadati</taxon>
        <taxon>Pseudomonadota</taxon>
        <taxon>Gammaproteobacteria</taxon>
        <taxon>Enterobacterales</taxon>
        <taxon>Enterobacteriaceae</taxon>
        <taxon>Escherichia</taxon>
    </lineage>
</organism>
<reference evidence="2 3" key="1">
    <citation type="submission" date="2019-12" db="EMBL/GenBank/DDBJ databases">
        <title>Enteriobacteria Tanzani isolates_10434.</title>
        <authorList>
            <person name="Subbiah M."/>
            <person name="Call D."/>
        </authorList>
    </citation>
    <scope>NUCLEOTIDE SEQUENCE [LARGE SCALE GENOMIC DNA]</scope>
    <source>
        <strain evidence="2 3">10434wG3</strain>
    </source>
</reference>
<feature type="transmembrane region" description="Helical" evidence="1">
    <location>
        <begin position="313"/>
        <end position="335"/>
    </location>
</feature>
<feature type="transmembrane region" description="Helical" evidence="1">
    <location>
        <begin position="372"/>
        <end position="392"/>
    </location>
</feature>
<feature type="transmembrane region" description="Helical" evidence="1">
    <location>
        <begin position="207"/>
        <end position="224"/>
    </location>
</feature>
<name>A0A8T6BDT3_ECOLX</name>
<dbReference type="EMBL" id="WUIG01000009">
    <property type="protein sequence ID" value="MXJ07266.1"/>
    <property type="molecule type" value="Genomic_DNA"/>
</dbReference>
<gene>
    <name evidence="2" type="ORF">GRW24_02000</name>
</gene>
<evidence type="ECO:0008006" key="4">
    <source>
        <dbReference type="Google" id="ProtNLM"/>
    </source>
</evidence>
<keyword evidence="1" id="KW-1133">Transmembrane helix</keyword>
<feature type="transmembrane region" description="Helical" evidence="1">
    <location>
        <begin position="109"/>
        <end position="132"/>
    </location>
</feature>
<dbReference type="AlphaFoldDB" id="A0A8T6BDT3"/>
<keyword evidence="1" id="KW-0812">Transmembrane</keyword>
<proteinExistence type="predicted"/>
<evidence type="ECO:0000256" key="1">
    <source>
        <dbReference type="SAM" id="Phobius"/>
    </source>
</evidence>
<feature type="transmembrane region" description="Helical" evidence="1">
    <location>
        <begin position="404"/>
        <end position="425"/>
    </location>
</feature>
<feature type="transmembrane region" description="Helical" evidence="1">
    <location>
        <begin position="80"/>
        <end position="103"/>
    </location>
</feature>
<feature type="transmembrane region" description="Helical" evidence="1">
    <location>
        <begin position="12"/>
        <end position="33"/>
    </location>
</feature>
<sequence length="426" mass="48731">MTKIIFKTAALYMFFSVINQAIGLFIQLILMQGVSINNYGIYAINFEAMALMQLVLANAYRNFYLQKIRNNISEFEINNLITYQIVNGTISILIFGTLISLAYKLSLAVSAFLIISNVLSSLLLPLQANWLANNERFKIIIKDFTISIVSLIAVIISVKMMKFSVNQITITQFIVYGGISFVILFIFKDKLKFKAVFSKNIFSCFHFDKTLYVFILIFTINALHNKYGGLFLRHYSNEMQTALYLAAFKFINPLFFIQTSLISAFMPNFIKNKNFEFDIKVYFTFAIPGILIALLLYFFFPFILGVLRIEKYLPAYEIIKVASLFVFIVFIYGAMSNYISVSGGQSFILKVNILALTLMCIASFLLINDNNISFMLINVFVFAEALICILYYAYLSKIKVKTSVLFLISPLLCMLIIIVSFLQHYA</sequence>
<feature type="transmembrane region" description="Helical" evidence="1">
    <location>
        <begin position="39"/>
        <end position="60"/>
    </location>
</feature>
<dbReference type="RefSeq" id="WP_032326742.1">
    <property type="nucleotide sequence ID" value="NZ_CM125652.1"/>
</dbReference>
<feature type="transmembrane region" description="Helical" evidence="1">
    <location>
        <begin position="167"/>
        <end position="187"/>
    </location>
</feature>
<feature type="transmembrane region" description="Helical" evidence="1">
    <location>
        <begin position="144"/>
        <end position="161"/>
    </location>
</feature>
<feature type="transmembrane region" description="Helical" evidence="1">
    <location>
        <begin position="347"/>
        <end position="366"/>
    </location>
</feature>